<keyword evidence="3 5" id="KW-1133">Transmembrane helix</keyword>
<dbReference type="GO" id="GO:0016020">
    <property type="term" value="C:membrane"/>
    <property type="evidence" value="ECO:0007669"/>
    <property type="project" value="UniProtKB-SubCell"/>
</dbReference>
<dbReference type="Proteomes" id="UP001472866">
    <property type="component" value="Chromosome 06"/>
</dbReference>
<evidence type="ECO:0000256" key="1">
    <source>
        <dbReference type="ARBA" id="ARBA00004141"/>
    </source>
</evidence>
<evidence type="ECO:0000256" key="5">
    <source>
        <dbReference type="SAM" id="Phobius"/>
    </source>
</evidence>
<dbReference type="PANTHER" id="PTHR23423">
    <property type="entry name" value="ORGANIC SOLUTE TRANSPORTER-RELATED"/>
    <property type="match status" value="1"/>
</dbReference>
<dbReference type="EMBL" id="CP151506">
    <property type="protein sequence ID" value="WZN62928.1"/>
    <property type="molecule type" value="Genomic_DNA"/>
</dbReference>
<dbReference type="Pfam" id="PF03619">
    <property type="entry name" value="Solute_trans_a"/>
    <property type="match status" value="1"/>
</dbReference>
<dbReference type="InterPro" id="IPR005178">
    <property type="entry name" value="Ostalpha/TMEM184C"/>
</dbReference>
<organism evidence="6 7">
    <name type="scientific">Chloropicon roscoffensis</name>
    <dbReference type="NCBI Taxonomy" id="1461544"/>
    <lineage>
        <taxon>Eukaryota</taxon>
        <taxon>Viridiplantae</taxon>
        <taxon>Chlorophyta</taxon>
        <taxon>Chloropicophyceae</taxon>
        <taxon>Chloropicales</taxon>
        <taxon>Chloropicaceae</taxon>
        <taxon>Chloropicon</taxon>
    </lineage>
</organism>
<feature type="transmembrane region" description="Helical" evidence="5">
    <location>
        <begin position="204"/>
        <end position="227"/>
    </location>
</feature>
<proteinExistence type="predicted"/>
<evidence type="ECO:0000256" key="2">
    <source>
        <dbReference type="ARBA" id="ARBA00022692"/>
    </source>
</evidence>
<evidence type="ECO:0000256" key="3">
    <source>
        <dbReference type="ARBA" id="ARBA00022989"/>
    </source>
</evidence>
<accession>A0AAX4PA12</accession>
<keyword evidence="2 5" id="KW-0812">Transmembrane</keyword>
<dbReference type="SMART" id="SM01417">
    <property type="entry name" value="Solute_trans_a"/>
    <property type="match status" value="1"/>
</dbReference>
<evidence type="ECO:0000313" key="7">
    <source>
        <dbReference type="Proteomes" id="UP001472866"/>
    </source>
</evidence>
<feature type="transmembrane region" description="Helical" evidence="5">
    <location>
        <begin position="268"/>
        <end position="285"/>
    </location>
</feature>
<keyword evidence="7" id="KW-1185">Reference proteome</keyword>
<sequence>MRIPKFSKNWDDGESKWIFFFEQSSRSCRCRWCGRLESAPQGGGAKRTVTAMVSDLGTFLVSNLALDVVFQSSVFFLCSISSFICFRTFQEHLSVGSLPALQICCFRVVAIAPTYGFIQWAKLMLTPLFPLWKTLQEFAEAYSIFCYWVMLILWCGGQRRTIELLEEKHRSNQRCSLCPLLGLYKGGCACPIYNFGSPRARFKFWRYSMTQLIVVKVLKGILVLMAFKSVARVLHLFSLVATSLGMHCIIETYVALRSHLGDFQAERKFLCIKVLVFVAVLQPLLTNALETMDAFPDETGHGYSDVKWSERLLGTISVIQMVLFSLLLSFAFSLKNTGLGDGALADDGGDPEGGSRKGGPRREGLVLKMTVIAFLKFWDVLVCRLEDSLLGLEASDQHSRIEMGSLSASSLSL</sequence>
<feature type="transmembrane region" description="Helical" evidence="5">
    <location>
        <begin position="138"/>
        <end position="156"/>
    </location>
</feature>
<reference evidence="6 7" key="1">
    <citation type="submission" date="2024-03" db="EMBL/GenBank/DDBJ databases">
        <title>Complete genome sequence of the green alga Chloropicon roscoffensis RCC1871.</title>
        <authorList>
            <person name="Lemieux C."/>
            <person name="Pombert J.-F."/>
            <person name="Otis C."/>
            <person name="Turmel M."/>
        </authorList>
    </citation>
    <scope>NUCLEOTIDE SEQUENCE [LARGE SCALE GENOMIC DNA]</scope>
    <source>
        <strain evidence="6 7">RCC1871</strain>
    </source>
</reference>
<feature type="transmembrane region" description="Helical" evidence="5">
    <location>
        <begin position="98"/>
        <end position="118"/>
    </location>
</feature>
<comment type="subcellular location">
    <subcellularLocation>
        <location evidence="1">Membrane</location>
        <topology evidence="1">Multi-pass membrane protein</topology>
    </subcellularLocation>
</comment>
<feature type="transmembrane region" description="Helical" evidence="5">
    <location>
        <begin position="68"/>
        <end position="86"/>
    </location>
</feature>
<feature type="transmembrane region" description="Helical" evidence="5">
    <location>
        <begin position="312"/>
        <end position="334"/>
    </location>
</feature>
<keyword evidence="4 5" id="KW-0472">Membrane</keyword>
<protein>
    <submittedName>
        <fullName evidence="6">Organic solute transporter</fullName>
    </submittedName>
</protein>
<gene>
    <name evidence="6" type="ORF">HKI87_06g44730</name>
</gene>
<dbReference type="AlphaFoldDB" id="A0AAX4PA12"/>
<evidence type="ECO:0000256" key="4">
    <source>
        <dbReference type="ARBA" id="ARBA00023136"/>
    </source>
</evidence>
<feature type="transmembrane region" description="Helical" evidence="5">
    <location>
        <begin position="233"/>
        <end position="256"/>
    </location>
</feature>
<evidence type="ECO:0000313" key="6">
    <source>
        <dbReference type="EMBL" id="WZN62928.1"/>
    </source>
</evidence>
<name>A0AAX4PA12_9CHLO</name>